<dbReference type="InterPro" id="IPR036165">
    <property type="entry name" value="YefM-like_sf"/>
</dbReference>
<dbReference type="AlphaFoldDB" id="A0A7Y0HN37"/>
<accession>A0A7Y0HN37</accession>
<comment type="caution">
    <text evidence="2">The sequence shown here is derived from an EMBL/GenBank/DDBJ whole genome shotgun (WGS) entry which is preliminary data.</text>
</comment>
<reference evidence="2 3" key="1">
    <citation type="submission" date="2020-04" db="EMBL/GenBank/DDBJ databases">
        <authorList>
            <person name="Doyle D.A."/>
        </authorList>
    </citation>
    <scope>NUCLEOTIDE SEQUENCE [LARGE SCALE GENOMIC DNA]</scope>
    <source>
        <strain evidence="2 3">P21</strain>
    </source>
</reference>
<dbReference type="EMBL" id="JABBNI010000001">
    <property type="protein sequence ID" value="NMM61188.1"/>
    <property type="molecule type" value="Genomic_DNA"/>
</dbReference>
<organism evidence="2 3">
    <name type="scientific">Clostridium muellerianum</name>
    <dbReference type="NCBI Taxonomy" id="2716538"/>
    <lineage>
        <taxon>Bacteria</taxon>
        <taxon>Bacillati</taxon>
        <taxon>Bacillota</taxon>
        <taxon>Clostridia</taxon>
        <taxon>Eubacteriales</taxon>
        <taxon>Clostridiaceae</taxon>
        <taxon>Clostridium</taxon>
    </lineage>
</organism>
<sequence length="106" mass="12195">MLNNTENSIVPISRFNNGEAGKIFDEVNKSGCKIVVKDNKPICVLISPKEYRDIIETIEDCELIIEAEQRMKNEDGMKSYSMEEIMKKYGITQEELDAMEDVEIEE</sequence>
<protein>
    <submittedName>
        <fullName evidence="2">Type II toxin-antitoxin system Phd/YefM family antitoxin</fullName>
    </submittedName>
</protein>
<comment type="similarity">
    <text evidence="1">Belongs to the phD/YefM antitoxin family.</text>
</comment>
<proteinExistence type="inferred from homology"/>
<dbReference type="Proteomes" id="UP000537131">
    <property type="component" value="Unassembled WGS sequence"/>
</dbReference>
<dbReference type="SUPFAM" id="SSF143120">
    <property type="entry name" value="YefM-like"/>
    <property type="match status" value="1"/>
</dbReference>
<dbReference type="RefSeq" id="WP_169295801.1">
    <property type="nucleotide sequence ID" value="NZ_JABBNI010000001.1"/>
</dbReference>
<keyword evidence="3" id="KW-1185">Reference proteome</keyword>
<reference evidence="2 3" key="2">
    <citation type="submission" date="2020-06" db="EMBL/GenBank/DDBJ databases">
        <title>Complete Genome Sequence of Clostridium muelleri sp. nov. P21T, an Acid-Alcohol Producing Acetogen Isolated from Old Hay.</title>
        <authorList>
            <person name="Duncan K.E."/>
            <person name="Tanner R.S."/>
        </authorList>
    </citation>
    <scope>NUCLEOTIDE SEQUENCE [LARGE SCALE GENOMIC DNA]</scope>
    <source>
        <strain evidence="2 3">P21</strain>
    </source>
</reference>
<name>A0A7Y0HN37_9CLOT</name>
<evidence type="ECO:0000313" key="3">
    <source>
        <dbReference type="Proteomes" id="UP000537131"/>
    </source>
</evidence>
<evidence type="ECO:0000256" key="1">
    <source>
        <dbReference type="ARBA" id="ARBA00009981"/>
    </source>
</evidence>
<gene>
    <name evidence="2" type="ORF">HBE96_00405</name>
</gene>
<evidence type="ECO:0000313" key="2">
    <source>
        <dbReference type="EMBL" id="NMM61188.1"/>
    </source>
</evidence>